<dbReference type="Gene3D" id="3.40.50.1240">
    <property type="entry name" value="Phosphoglycerate mutase-like"/>
    <property type="match status" value="1"/>
</dbReference>
<dbReference type="STRING" id="585531.HMPREF0063_11280"/>
<evidence type="ECO:0000256" key="1">
    <source>
        <dbReference type="PIRSR" id="PIRSR613078-1"/>
    </source>
</evidence>
<dbReference type="PANTHER" id="PTHR48100">
    <property type="entry name" value="BROAD-SPECIFICITY PHOSPHATASE YOR283W-RELATED"/>
    <property type="match status" value="1"/>
</dbReference>
<accession>E2SB71</accession>
<protein>
    <submittedName>
        <fullName evidence="3">Phosphoglycerate mutase family protein</fullName>
    </submittedName>
</protein>
<dbReference type="RefSeq" id="WP_007078301.1">
    <property type="nucleotide sequence ID" value="NZ_CM001024.1"/>
</dbReference>
<dbReference type="OrthoDB" id="4697614at2"/>
<evidence type="ECO:0000313" key="4">
    <source>
        <dbReference type="Proteomes" id="UP000003111"/>
    </source>
</evidence>
<dbReference type="InterPro" id="IPR029033">
    <property type="entry name" value="His_PPase_superfam"/>
</dbReference>
<dbReference type="eggNOG" id="COG0406">
    <property type="taxonomic scope" value="Bacteria"/>
</dbReference>
<feature type="active site" description="Tele-phosphohistidine intermediate" evidence="1">
    <location>
        <position position="10"/>
    </location>
</feature>
<dbReference type="PANTHER" id="PTHR48100:SF62">
    <property type="entry name" value="GLUCOSYL-3-PHOSPHOGLYCERATE PHOSPHATASE"/>
    <property type="match status" value="1"/>
</dbReference>
<dbReference type="InterPro" id="IPR013078">
    <property type="entry name" value="His_Pase_superF_clade-1"/>
</dbReference>
<dbReference type="SMART" id="SM00855">
    <property type="entry name" value="PGAM"/>
    <property type="match status" value="1"/>
</dbReference>
<dbReference type="Pfam" id="PF00300">
    <property type="entry name" value="His_Phos_1"/>
    <property type="match status" value="1"/>
</dbReference>
<reference evidence="3" key="1">
    <citation type="submission" date="2010-08" db="EMBL/GenBank/DDBJ databases">
        <authorList>
            <person name="Muzny D."/>
            <person name="Qin X."/>
            <person name="Buhay C."/>
            <person name="Dugan-Rocha S."/>
            <person name="Ding Y."/>
            <person name="Chen G."/>
            <person name="Hawes A."/>
            <person name="Holder M."/>
            <person name="Jhangiani S."/>
            <person name="Johnson A."/>
            <person name="Khan Z."/>
            <person name="Li Z."/>
            <person name="Liu W."/>
            <person name="Liu X."/>
            <person name="Perez L."/>
            <person name="Shen H."/>
            <person name="Wang Q."/>
            <person name="Watt J."/>
            <person name="Xi L."/>
            <person name="Xin Y."/>
            <person name="Zhou J."/>
            <person name="Deng J."/>
            <person name="Jiang H."/>
            <person name="Liu Y."/>
            <person name="Qu J."/>
            <person name="Song X.-Z."/>
            <person name="Zhang L."/>
            <person name="Villasana D."/>
            <person name="Johnson A."/>
            <person name="Liu J."/>
            <person name="Liyanage D."/>
            <person name="Lorensuhewa L."/>
            <person name="Robinson T."/>
            <person name="Song A."/>
            <person name="Song B.-B."/>
            <person name="Dinh H."/>
            <person name="Thornton R."/>
            <person name="Coyle M."/>
            <person name="Francisco L."/>
            <person name="Jackson L."/>
            <person name="Javaid M."/>
            <person name="Korchina V."/>
            <person name="Kovar C."/>
            <person name="Mata R."/>
            <person name="Mathew T."/>
            <person name="Ngo R."/>
            <person name="Nguyen L."/>
            <person name="Nguyen N."/>
            <person name="Okwuonu G."/>
            <person name="Ongeri F."/>
            <person name="Pham C."/>
            <person name="Simmons D."/>
            <person name="Wilczek-Boney K."/>
            <person name="Hale W."/>
            <person name="Jakkamsetti A."/>
            <person name="Pham P."/>
            <person name="Ruth R."/>
            <person name="San Lucas F."/>
            <person name="Warren J."/>
            <person name="Zhang J."/>
            <person name="Zhao Z."/>
            <person name="Zhou C."/>
            <person name="Zhu D."/>
            <person name="Lee S."/>
            <person name="Bess C."/>
            <person name="Blankenburg K."/>
            <person name="Forbes L."/>
            <person name="Fu Q."/>
            <person name="Gubbala S."/>
            <person name="Hirani K."/>
            <person name="Jayaseelan J.C."/>
            <person name="Lara F."/>
            <person name="Munidasa M."/>
            <person name="Palculict T."/>
            <person name="Patil S."/>
            <person name="Pu L.-L."/>
            <person name="Saada N."/>
            <person name="Tang L."/>
            <person name="Weissenberger G."/>
            <person name="Zhu Y."/>
            <person name="Hemphill L."/>
            <person name="Shang Y."/>
            <person name="Youmans B."/>
            <person name="Ayvaz T."/>
            <person name="Ross M."/>
            <person name="Santibanez J."/>
            <person name="Aqrawi P."/>
            <person name="Gross S."/>
            <person name="Joshi V."/>
            <person name="Fowler G."/>
            <person name="Nazareth L."/>
            <person name="Reid J."/>
            <person name="Worley K."/>
            <person name="Petrosino J."/>
            <person name="Highlander S."/>
            <person name="Gibbs R."/>
        </authorList>
    </citation>
    <scope>NUCLEOTIDE SEQUENCE [LARGE SCALE GENOMIC DNA]</scope>
    <source>
        <strain evidence="3">DSM 15272</strain>
    </source>
</reference>
<dbReference type="Proteomes" id="UP000003111">
    <property type="component" value="Unassembled WGS sequence"/>
</dbReference>
<comment type="caution">
    <text evidence="3">The sequence shown here is derived from an EMBL/GenBank/DDBJ whole genome shotgun (WGS) entry which is preliminary data.</text>
</comment>
<dbReference type="CDD" id="cd07067">
    <property type="entry name" value="HP_PGM_like"/>
    <property type="match status" value="1"/>
</dbReference>
<dbReference type="HOGENOM" id="CLU_033323_9_5_11"/>
<dbReference type="SUPFAM" id="SSF53254">
    <property type="entry name" value="Phosphoglycerate mutase-like"/>
    <property type="match status" value="1"/>
</dbReference>
<proteinExistence type="predicted"/>
<sequence length="214" mass="23751">MSRQIILWRHGRTAWNVAGRVQGQTDTSLDDVGREQAAAAARRLASLAPHRILCSDLERARHTAEALAELVGVPAEPDPRLREMDFGAREGLTWQEAWDRYPDGMRAWMEGDETQIPDSETHAQAGERFAAGVREALEVLPADATMVVVAHGAVIRTGACTFLGFPEEHWRTFGALSNCSWAVLTESGPPHQRWWRLTEWNAGSLPEPVMSDDS</sequence>
<evidence type="ECO:0000313" key="3">
    <source>
        <dbReference type="EMBL" id="EFQ83617.1"/>
    </source>
</evidence>
<dbReference type="AlphaFoldDB" id="E2SB71"/>
<feature type="active site" description="Proton donor/acceptor" evidence="1">
    <location>
        <position position="83"/>
    </location>
</feature>
<dbReference type="GO" id="GO:0005737">
    <property type="term" value="C:cytoplasm"/>
    <property type="evidence" value="ECO:0007669"/>
    <property type="project" value="TreeGrafter"/>
</dbReference>
<dbReference type="GO" id="GO:0016791">
    <property type="term" value="F:phosphatase activity"/>
    <property type="evidence" value="ECO:0007669"/>
    <property type="project" value="TreeGrafter"/>
</dbReference>
<evidence type="ECO:0000256" key="2">
    <source>
        <dbReference type="PIRSR" id="PIRSR613078-2"/>
    </source>
</evidence>
<keyword evidence="4" id="KW-1185">Reference proteome</keyword>
<dbReference type="EMBL" id="ACLF03000004">
    <property type="protein sequence ID" value="EFQ83617.1"/>
    <property type="molecule type" value="Genomic_DNA"/>
</dbReference>
<feature type="binding site" evidence="2">
    <location>
        <begin position="9"/>
        <end position="16"/>
    </location>
    <ligand>
        <name>substrate</name>
    </ligand>
</feature>
<dbReference type="InterPro" id="IPR050275">
    <property type="entry name" value="PGM_Phosphatase"/>
</dbReference>
<feature type="binding site" evidence="2">
    <location>
        <position position="59"/>
    </location>
    <ligand>
        <name>substrate</name>
    </ligand>
</feature>
<gene>
    <name evidence="3" type="ORF">HMPREF0063_11280</name>
</gene>
<organism evidence="3 4">
    <name type="scientific">Aeromicrobium marinum DSM 15272</name>
    <dbReference type="NCBI Taxonomy" id="585531"/>
    <lineage>
        <taxon>Bacteria</taxon>
        <taxon>Bacillati</taxon>
        <taxon>Actinomycetota</taxon>
        <taxon>Actinomycetes</taxon>
        <taxon>Propionibacteriales</taxon>
        <taxon>Nocardioidaceae</taxon>
        <taxon>Aeromicrobium</taxon>
    </lineage>
</organism>
<name>E2SB71_9ACTN</name>